<keyword evidence="2" id="KW-0812">Transmembrane</keyword>
<name>A0A427AWL2_ENSVE</name>
<evidence type="ECO:0000256" key="1">
    <source>
        <dbReference type="ARBA" id="ARBA00006432"/>
    </source>
</evidence>
<dbReference type="EMBL" id="AMZH03001126">
    <property type="protein sequence ID" value="RRT80507.1"/>
    <property type="molecule type" value="Genomic_DNA"/>
</dbReference>
<keyword evidence="2" id="KW-0472">Membrane</keyword>
<dbReference type="SUPFAM" id="SSF56801">
    <property type="entry name" value="Acetyl-CoA synthetase-like"/>
    <property type="match status" value="1"/>
</dbReference>
<evidence type="ECO:0000256" key="2">
    <source>
        <dbReference type="SAM" id="Phobius"/>
    </source>
</evidence>
<accession>A0A427AWL2</accession>
<gene>
    <name evidence="4" type="ORF">B296_00004427</name>
</gene>
<feature type="transmembrane region" description="Helical" evidence="2">
    <location>
        <begin position="136"/>
        <end position="157"/>
    </location>
</feature>
<proteinExistence type="inferred from homology"/>
<comment type="similarity">
    <text evidence="1">Belongs to the ATP-dependent AMP-binding enzyme family.</text>
</comment>
<protein>
    <recommendedName>
        <fullName evidence="3">AMP-dependent synthetase/ligase domain-containing protein</fullName>
    </recommendedName>
</protein>
<dbReference type="PANTHER" id="PTHR43201:SF8">
    <property type="entry name" value="ACYL-COA SYNTHETASE FAMILY MEMBER 3"/>
    <property type="match status" value="1"/>
</dbReference>
<dbReference type="AlphaFoldDB" id="A0A427AWL2"/>
<evidence type="ECO:0000313" key="4">
    <source>
        <dbReference type="EMBL" id="RRT80507.1"/>
    </source>
</evidence>
<evidence type="ECO:0000259" key="3">
    <source>
        <dbReference type="Pfam" id="PF00501"/>
    </source>
</evidence>
<organism evidence="4 5">
    <name type="scientific">Ensete ventricosum</name>
    <name type="common">Abyssinian banana</name>
    <name type="synonym">Musa ensete</name>
    <dbReference type="NCBI Taxonomy" id="4639"/>
    <lineage>
        <taxon>Eukaryota</taxon>
        <taxon>Viridiplantae</taxon>
        <taxon>Streptophyta</taxon>
        <taxon>Embryophyta</taxon>
        <taxon>Tracheophyta</taxon>
        <taxon>Spermatophyta</taxon>
        <taxon>Magnoliopsida</taxon>
        <taxon>Liliopsida</taxon>
        <taxon>Zingiberales</taxon>
        <taxon>Musaceae</taxon>
        <taxon>Ensete</taxon>
    </lineage>
</organism>
<sequence>MCGSSALPFPVMKQWEEITGHRLLERYGMTEVSVILFTPYLFSTLFSLFYSLVAAQTLWVKILAEDGSEVVTRGVGELCVRSPSLFKEYWKLPKVTEGSITDDGFFKTGDTVTTDEDGYYVILGRKRLLTRQCQNVAFWAYWMRIMGKLCMIFVYIYSDPDKVVSVGFSSSKCHGKG</sequence>
<dbReference type="GO" id="GO:0006631">
    <property type="term" value="P:fatty acid metabolic process"/>
    <property type="evidence" value="ECO:0007669"/>
    <property type="project" value="TreeGrafter"/>
</dbReference>
<feature type="transmembrane region" description="Helical" evidence="2">
    <location>
        <begin position="32"/>
        <end position="53"/>
    </location>
</feature>
<dbReference type="Pfam" id="PF00501">
    <property type="entry name" value="AMP-binding"/>
    <property type="match status" value="1"/>
</dbReference>
<keyword evidence="2" id="KW-1133">Transmembrane helix</keyword>
<dbReference type="InterPro" id="IPR042099">
    <property type="entry name" value="ANL_N_sf"/>
</dbReference>
<dbReference type="InterPro" id="IPR000873">
    <property type="entry name" value="AMP-dep_synth/lig_dom"/>
</dbReference>
<dbReference type="PANTHER" id="PTHR43201">
    <property type="entry name" value="ACYL-COA SYNTHETASE"/>
    <property type="match status" value="1"/>
</dbReference>
<feature type="domain" description="AMP-dependent synthetase/ligase" evidence="3">
    <location>
        <begin position="1"/>
        <end position="90"/>
    </location>
</feature>
<dbReference type="Gene3D" id="3.40.50.12780">
    <property type="entry name" value="N-terminal domain of ligase-like"/>
    <property type="match status" value="1"/>
</dbReference>
<evidence type="ECO:0000313" key="5">
    <source>
        <dbReference type="Proteomes" id="UP000287651"/>
    </source>
</evidence>
<dbReference type="Proteomes" id="UP000287651">
    <property type="component" value="Unassembled WGS sequence"/>
</dbReference>
<reference evidence="4 5" key="1">
    <citation type="journal article" date="2014" name="Agronomy (Basel)">
        <title>A Draft Genome Sequence for Ensete ventricosum, the Drought-Tolerant Tree Against Hunger.</title>
        <authorList>
            <person name="Harrison J."/>
            <person name="Moore K.A."/>
            <person name="Paszkiewicz K."/>
            <person name="Jones T."/>
            <person name="Grant M."/>
            <person name="Ambacheew D."/>
            <person name="Muzemil S."/>
            <person name="Studholme D.J."/>
        </authorList>
    </citation>
    <scope>NUCLEOTIDE SEQUENCE [LARGE SCALE GENOMIC DNA]</scope>
</reference>
<dbReference type="GO" id="GO:0031956">
    <property type="term" value="F:medium-chain fatty acid-CoA ligase activity"/>
    <property type="evidence" value="ECO:0007669"/>
    <property type="project" value="TreeGrafter"/>
</dbReference>
<comment type="caution">
    <text evidence="4">The sequence shown here is derived from an EMBL/GenBank/DDBJ whole genome shotgun (WGS) entry which is preliminary data.</text>
</comment>